<feature type="coiled-coil region" evidence="6">
    <location>
        <begin position="952"/>
        <end position="994"/>
    </location>
</feature>
<name>A0A2I1GNI2_9GLOM</name>
<evidence type="ECO:0000313" key="9">
    <source>
        <dbReference type="EMBL" id="PKY48209.1"/>
    </source>
</evidence>
<feature type="transmembrane region" description="Helical" evidence="7">
    <location>
        <begin position="725"/>
        <end position="758"/>
    </location>
</feature>
<evidence type="ECO:0000256" key="2">
    <source>
        <dbReference type="ARBA" id="ARBA00022692"/>
    </source>
</evidence>
<dbReference type="GO" id="GO:0098703">
    <property type="term" value="P:calcium ion import across plasma membrane"/>
    <property type="evidence" value="ECO:0007669"/>
    <property type="project" value="TreeGrafter"/>
</dbReference>
<dbReference type="VEuPathDB" id="FungiDB:RhiirA1_512427"/>
<evidence type="ECO:0000256" key="3">
    <source>
        <dbReference type="ARBA" id="ARBA00022737"/>
    </source>
</evidence>
<dbReference type="GO" id="GO:0005216">
    <property type="term" value="F:monoatomic ion channel activity"/>
    <property type="evidence" value="ECO:0007669"/>
    <property type="project" value="InterPro"/>
</dbReference>
<dbReference type="Pfam" id="PF00520">
    <property type="entry name" value="Ion_trans"/>
    <property type="match status" value="1"/>
</dbReference>
<dbReference type="Gene3D" id="1.10.287.70">
    <property type="match status" value="1"/>
</dbReference>
<evidence type="ECO:0000256" key="7">
    <source>
        <dbReference type="SAM" id="Phobius"/>
    </source>
</evidence>
<dbReference type="InterPro" id="IPR024862">
    <property type="entry name" value="TRPV"/>
</dbReference>
<dbReference type="AlphaFoldDB" id="A0A2I1GNI2"/>
<dbReference type="InterPro" id="IPR005821">
    <property type="entry name" value="Ion_trans_dom"/>
</dbReference>
<accession>A0A2I1GNI2</accession>
<keyword evidence="6" id="KW-0175">Coiled coil</keyword>
<dbReference type="Proteomes" id="UP000234323">
    <property type="component" value="Unassembled WGS sequence"/>
</dbReference>
<feature type="domain" description="Ion transport" evidence="8">
    <location>
        <begin position="631"/>
        <end position="870"/>
    </location>
</feature>
<proteinExistence type="predicted"/>
<dbReference type="PANTHER" id="PTHR10582:SF2">
    <property type="entry name" value="INACTIVE"/>
    <property type="match status" value="1"/>
</dbReference>
<evidence type="ECO:0000256" key="5">
    <source>
        <dbReference type="ARBA" id="ARBA00023136"/>
    </source>
</evidence>
<evidence type="ECO:0000256" key="6">
    <source>
        <dbReference type="SAM" id="Coils"/>
    </source>
</evidence>
<feature type="transmembrane region" description="Helical" evidence="7">
    <location>
        <begin position="700"/>
        <end position="718"/>
    </location>
</feature>
<reference evidence="9 10" key="1">
    <citation type="submission" date="2015-10" db="EMBL/GenBank/DDBJ databases">
        <title>Genome analyses suggest a sexual origin of heterokaryosis in a supposedly ancient asexual fungus.</title>
        <authorList>
            <person name="Ropars J."/>
            <person name="Sedzielewska K."/>
            <person name="Noel J."/>
            <person name="Charron P."/>
            <person name="Farinelli L."/>
            <person name="Marton T."/>
            <person name="Kruger M."/>
            <person name="Pelin A."/>
            <person name="Brachmann A."/>
            <person name="Corradi N."/>
        </authorList>
    </citation>
    <scope>NUCLEOTIDE SEQUENCE [LARGE SCALE GENOMIC DNA]</scope>
    <source>
        <strain evidence="9 10">A4</strain>
    </source>
</reference>
<keyword evidence="10" id="KW-1185">Reference proteome</keyword>
<evidence type="ECO:0000256" key="1">
    <source>
        <dbReference type="ARBA" id="ARBA00004141"/>
    </source>
</evidence>
<evidence type="ECO:0000313" key="10">
    <source>
        <dbReference type="Proteomes" id="UP000234323"/>
    </source>
</evidence>
<keyword evidence="4 7" id="KW-1133">Transmembrane helix</keyword>
<comment type="caution">
    <text evidence="9">The sequence shown here is derived from an EMBL/GenBank/DDBJ whole genome shotgun (WGS) entry which is preliminary data.</text>
</comment>
<dbReference type="VEuPathDB" id="FungiDB:FUN_020411"/>
<keyword evidence="3" id="KW-0677">Repeat</keyword>
<feature type="transmembrane region" description="Helical" evidence="7">
    <location>
        <begin position="669"/>
        <end position="694"/>
    </location>
</feature>
<organism evidence="9 10">
    <name type="scientific">Rhizophagus irregularis</name>
    <dbReference type="NCBI Taxonomy" id="588596"/>
    <lineage>
        <taxon>Eukaryota</taxon>
        <taxon>Fungi</taxon>
        <taxon>Fungi incertae sedis</taxon>
        <taxon>Mucoromycota</taxon>
        <taxon>Glomeromycotina</taxon>
        <taxon>Glomeromycetes</taxon>
        <taxon>Glomerales</taxon>
        <taxon>Glomeraceae</taxon>
        <taxon>Rhizophagus</taxon>
    </lineage>
</organism>
<comment type="subcellular location">
    <subcellularLocation>
        <location evidence="1">Membrane</location>
        <topology evidence="1">Multi-pass membrane protein</topology>
    </subcellularLocation>
</comment>
<dbReference type="GO" id="GO:0005886">
    <property type="term" value="C:plasma membrane"/>
    <property type="evidence" value="ECO:0007669"/>
    <property type="project" value="TreeGrafter"/>
</dbReference>
<gene>
    <name evidence="9" type="ORF">RhiirA4_524605</name>
</gene>
<feature type="transmembrane region" description="Helical" evidence="7">
    <location>
        <begin position="639"/>
        <end position="657"/>
    </location>
</feature>
<protein>
    <recommendedName>
        <fullName evidence="8">Ion transport domain-containing protein</fullName>
    </recommendedName>
</protein>
<dbReference type="EMBL" id="LLXI01000616">
    <property type="protein sequence ID" value="PKY48209.1"/>
    <property type="molecule type" value="Genomic_DNA"/>
</dbReference>
<evidence type="ECO:0000259" key="8">
    <source>
        <dbReference type="Pfam" id="PF00520"/>
    </source>
</evidence>
<feature type="transmembrane region" description="Helical" evidence="7">
    <location>
        <begin position="838"/>
        <end position="863"/>
    </location>
</feature>
<sequence length="1047" mass="123398">MDSEKIETQKSTIIEILSETKVNVFDNTKEYNDEIEIHKKSIDRIIISQYIDDTDNKEYDPILDAYVVTYSKDDNSILGWYVDIEGNGQQQPNVYFKLDRLKKSDYNEMSFILCKKILFLCSEYFDRNYCLIDLSSNLYLELNFYPFSIDDFKRNMDFPRTFGFLPNGDLIKASHDDCKIFKFFFFNKPKNTASWKPQIYDINVHEILNKQYYLLDCFVCQTKLFLFVGQSTKTVTLQFDLSTMTLDRQYNLDGTAFCSECNVINKNQTLWATKFADKIYIFSMESGMLISKYPDGNYTPVELEFITLENGSEGLIIEGNKFIDPYQPSDAIDITEIIDNKNVITKLNRKVYIDKNYNVCVAGGLDENKFQLNKTSIYTLPILKFIQEMLKDIINKGVTYKNIPGSEIDLKIENGDIFLRLRYKPNDNHRSFNRNYSYNILSFKLLNNQYLILIHVDGIEIYEITEDKLECRYYWYNEIIEKLSKGFKDVSENDRKIKFINDQYIKHIKNILENEFNISKSSIPCPIRLYEMDINKFVNDRLALSKHGLEIIKISFESEIYQHYRKKIVTSILDDSVAFSKFGSEILKVAIEKRYNDLVEKIINKIIKLIQNNSESNKIIKSIQNNSEASTSLFITDSYRGLLFIITIIFGIIQLSFEIRQSIWQPKNYFNDIWNLFDVGAYSLPIIISLFWFINNDPPHWLMVISFILLSFKFLLFFRVFKSYGIYFAIIIGVAKTVFPFLVVLFFIILGFAHAFFIVLRSTKVNDDNDPQNLVTKYEFVNSDGTINKTTTLIQSPDSNTNLFNWFPTSLLAVYKLLTGDSGSLSPWTFQENPTMTVLLVIFTFFTVIYLMNLFIGLLNIAINDYNKEEEFLLQKAQIIMEIELFYMLPYQRHNNKEWFPDWIYYDMPVTEVRKLINAFDNDKISFNYPPFISKDLRDIVVFTEDNNKGTKNKREKQMEQLKNEFKKEFNDQINELKKQMDKQNLQMEKLLKGIIKSLKIDVKDEIEEKETKKIEGNEIEEKETKEIEDIRPYFTVKLKRMLDNEE</sequence>
<dbReference type="VEuPathDB" id="FungiDB:RhiirFUN_020340"/>
<keyword evidence="5 7" id="KW-0472">Membrane</keyword>
<keyword evidence="2 7" id="KW-0812">Transmembrane</keyword>
<dbReference type="PANTHER" id="PTHR10582">
    <property type="entry name" value="TRANSIENT RECEPTOR POTENTIAL ION CHANNEL PROTEIN"/>
    <property type="match status" value="1"/>
</dbReference>
<evidence type="ECO:0000256" key="4">
    <source>
        <dbReference type="ARBA" id="ARBA00022989"/>
    </source>
</evidence>